<proteinExistence type="predicted"/>
<gene>
    <name evidence="2" type="ORF">ABZ921_18000</name>
</gene>
<protein>
    <submittedName>
        <fullName evidence="2">Uncharacterized protein</fullName>
    </submittedName>
</protein>
<sequence length="159" mass="17140">MPRKRTPALGALAAAALLVFTGGTAHAEGAFIAKAFNQRIVNVHWGDSCDNAEIARDLPNDALQATFEGNWDGPRAHVDRVTFHNNTEFLHGFARGEFAIEDNGQTPTWRVADMPAHSSQTIELNYTSAGTKTLGFTYPHLGAVGQIGSCNLTYVGVEQ</sequence>
<evidence type="ECO:0000313" key="3">
    <source>
        <dbReference type="Proteomes" id="UP001551176"/>
    </source>
</evidence>
<feature type="chain" id="PRO_5047340421" evidence="1">
    <location>
        <begin position="28"/>
        <end position="159"/>
    </location>
</feature>
<dbReference type="RefSeq" id="WP_359349812.1">
    <property type="nucleotide sequence ID" value="NZ_JBEYXV010000008.1"/>
</dbReference>
<keyword evidence="3" id="KW-1185">Reference proteome</keyword>
<dbReference type="EMBL" id="JBEYXV010000008">
    <property type="protein sequence ID" value="MEU6822522.1"/>
    <property type="molecule type" value="Genomic_DNA"/>
</dbReference>
<organism evidence="2 3">
    <name type="scientific">Streptomyces atriruber</name>
    <dbReference type="NCBI Taxonomy" id="545121"/>
    <lineage>
        <taxon>Bacteria</taxon>
        <taxon>Bacillati</taxon>
        <taxon>Actinomycetota</taxon>
        <taxon>Actinomycetes</taxon>
        <taxon>Kitasatosporales</taxon>
        <taxon>Streptomycetaceae</taxon>
        <taxon>Streptomyces</taxon>
    </lineage>
</organism>
<evidence type="ECO:0000313" key="2">
    <source>
        <dbReference type="EMBL" id="MEU6822522.1"/>
    </source>
</evidence>
<dbReference type="Proteomes" id="UP001551176">
    <property type="component" value="Unassembled WGS sequence"/>
</dbReference>
<reference evidence="2 3" key="1">
    <citation type="submission" date="2024-06" db="EMBL/GenBank/DDBJ databases">
        <title>The Natural Products Discovery Center: Release of the First 8490 Sequenced Strains for Exploring Actinobacteria Biosynthetic Diversity.</title>
        <authorList>
            <person name="Kalkreuter E."/>
            <person name="Kautsar S.A."/>
            <person name="Yang D."/>
            <person name="Bader C.D."/>
            <person name="Teijaro C.N."/>
            <person name="Fluegel L."/>
            <person name="Davis C.M."/>
            <person name="Simpson J.R."/>
            <person name="Lauterbach L."/>
            <person name="Steele A.D."/>
            <person name="Gui C."/>
            <person name="Meng S."/>
            <person name="Li G."/>
            <person name="Viehrig K."/>
            <person name="Ye F."/>
            <person name="Su P."/>
            <person name="Kiefer A.F."/>
            <person name="Nichols A."/>
            <person name="Cepeda A.J."/>
            <person name="Yan W."/>
            <person name="Fan B."/>
            <person name="Jiang Y."/>
            <person name="Adhikari A."/>
            <person name="Zheng C.-J."/>
            <person name="Schuster L."/>
            <person name="Cowan T.M."/>
            <person name="Smanski M.J."/>
            <person name="Chevrette M.G."/>
            <person name="De Carvalho L.P.S."/>
            <person name="Shen B."/>
        </authorList>
    </citation>
    <scope>NUCLEOTIDE SEQUENCE [LARGE SCALE GENOMIC DNA]</scope>
    <source>
        <strain evidence="2 3">NPDC046838</strain>
    </source>
</reference>
<evidence type="ECO:0000256" key="1">
    <source>
        <dbReference type="SAM" id="SignalP"/>
    </source>
</evidence>
<comment type="caution">
    <text evidence="2">The sequence shown here is derived from an EMBL/GenBank/DDBJ whole genome shotgun (WGS) entry which is preliminary data.</text>
</comment>
<accession>A0ABV3BNF6</accession>
<feature type="signal peptide" evidence="1">
    <location>
        <begin position="1"/>
        <end position="27"/>
    </location>
</feature>
<name>A0ABV3BNF6_9ACTN</name>
<keyword evidence="1" id="KW-0732">Signal</keyword>